<feature type="region of interest" description="Disordered" evidence="1">
    <location>
        <begin position="1"/>
        <end position="20"/>
    </location>
</feature>
<dbReference type="AlphaFoldDB" id="A0AAD2HTN4"/>
<sequence>SESSRVDSSAAGNQIPDEHSLYFLPPPAISNQAVMAARALRRIDTATGIREGPQIMTTSTAHMSFTGPGPHRSIL</sequence>
<accession>A0AAD2HTN4</accession>
<evidence type="ECO:0000313" key="2">
    <source>
        <dbReference type="EMBL" id="CAK5280850.1"/>
    </source>
</evidence>
<feature type="compositionally biased region" description="Polar residues" evidence="1">
    <location>
        <begin position="1"/>
        <end position="12"/>
    </location>
</feature>
<organism evidence="2 3">
    <name type="scientific">Mycena citricolor</name>
    <dbReference type="NCBI Taxonomy" id="2018698"/>
    <lineage>
        <taxon>Eukaryota</taxon>
        <taxon>Fungi</taxon>
        <taxon>Dikarya</taxon>
        <taxon>Basidiomycota</taxon>
        <taxon>Agaricomycotina</taxon>
        <taxon>Agaricomycetes</taxon>
        <taxon>Agaricomycetidae</taxon>
        <taxon>Agaricales</taxon>
        <taxon>Marasmiineae</taxon>
        <taxon>Mycenaceae</taxon>
        <taxon>Mycena</taxon>
    </lineage>
</organism>
<evidence type="ECO:0000256" key="1">
    <source>
        <dbReference type="SAM" id="MobiDB-lite"/>
    </source>
</evidence>
<name>A0AAD2HTN4_9AGAR</name>
<dbReference type="EMBL" id="CAVNYO010000440">
    <property type="protein sequence ID" value="CAK5280850.1"/>
    <property type="molecule type" value="Genomic_DNA"/>
</dbReference>
<reference evidence="2" key="1">
    <citation type="submission" date="2023-11" db="EMBL/GenBank/DDBJ databases">
        <authorList>
            <person name="De Vega J J."/>
            <person name="De Vega J J."/>
        </authorList>
    </citation>
    <scope>NUCLEOTIDE SEQUENCE</scope>
</reference>
<feature type="region of interest" description="Disordered" evidence="1">
    <location>
        <begin position="48"/>
        <end position="75"/>
    </location>
</feature>
<feature type="non-terminal residue" evidence="2">
    <location>
        <position position="1"/>
    </location>
</feature>
<proteinExistence type="predicted"/>
<gene>
    <name evidence="2" type="ORF">MYCIT1_LOCUS31535</name>
</gene>
<keyword evidence="3" id="KW-1185">Reference proteome</keyword>
<evidence type="ECO:0000313" key="3">
    <source>
        <dbReference type="Proteomes" id="UP001295794"/>
    </source>
</evidence>
<feature type="non-terminal residue" evidence="2">
    <location>
        <position position="75"/>
    </location>
</feature>
<protein>
    <submittedName>
        <fullName evidence="2">Uncharacterized protein</fullName>
    </submittedName>
</protein>
<dbReference type="Proteomes" id="UP001295794">
    <property type="component" value="Unassembled WGS sequence"/>
</dbReference>
<comment type="caution">
    <text evidence="2">The sequence shown here is derived from an EMBL/GenBank/DDBJ whole genome shotgun (WGS) entry which is preliminary data.</text>
</comment>